<dbReference type="Pfam" id="PF19830">
    <property type="entry name" value="DUF6311"/>
    <property type="match status" value="1"/>
</dbReference>
<keyword evidence="1" id="KW-1133">Transmembrane helix</keyword>
<evidence type="ECO:0000259" key="2">
    <source>
        <dbReference type="Pfam" id="PF19830"/>
    </source>
</evidence>
<keyword evidence="1" id="KW-0472">Membrane</keyword>
<feature type="transmembrane region" description="Helical" evidence="1">
    <location>
        <begin position="148"/>
        <end position="172"/>
    </location>
</feature>
<feature type="transmembrane region" description="Helical" evidence="1">
    <location>
        <begin position="93"/>
        <end position="114"/>
    </location>
</feature>
<evidence type="ECO:0000259" key="3">
    <source>
        <dbReference type="Pfam" id="PF25853"/>
    </source>
</evidence>
<feature type="domain" description="DUF6311" evidence="2">
    <location>
        <begin position="5"/>
        <end position="382"/>
    </location>
</feature>
<dbReference type="EMBL" id="MQUA01000013">
    <property type="protein sequence ID" value="PQB08268.1"/>
    <property type="molecule type" value="Genomic_DNA"/>
</dbReference>
<protein>
    <recommendedName>
        <fullName evidence="6">Glycosyltransferase RgtA/B/C/D-like domain-containing protein</fullName>
    </recommendedName>
</protein>
<feature type="domain" description="DUF6311" evidence="3">
    <location>
        <begin position="403"/>
        <end position="509"/>
    </location>
</feature>
<dbReference type="AlphaFoldDB" id="A0A2S7L0J7"/>
<keyword evidence="5" id="KW-1185">Reference proteome</keyword>
<comment type="caution">
    <text evidence="4">The sequence shown here is derived from an EMBL/GenBank/DDBJ whole genome shotgun (WGS) entry which is preliminary data.</text>
</comment>
<dbReference type="Pfam" id="PF25853">
    <property type="entry name" value="DUF6311_C"/>
    <property type="match status" value="1"/>
</dbReference>
<accession>A0A2S7L0J7</accession>
<dbReference type="InterPro" id="IPR046278">
    <property type="entry name" value="DUF6311"/>
</dbReference>
<evidence type="ECO:0000313" key="5">
    <source>
        <dbReference type="Proteomes" id="UP000239522"/>
    </source>
</evidence>
<evidence type="ECO:0000313" key="4">
    <source>
        <dbReference type="EMBL" id="PQB08268.1"/>
    </source>
</evidence>
<dbReference type="Proteomes" id="UP000239522">
    <property type="component" value="Unassembled WGS sequence"/>
</dbReference>
<feature type="transmembrane region" description="Helical" evidence="1">
    <location>
        <begin position="223"/>
        <end position="246"/>
    </location>
</feature>
<feature type="transmembrane region" description="Helical" evidence="1">
    <location>
        <begin position="367"/>
        <end position="385"/>
    </location>
</feature>
<feature type="transmembrane region" description="Helical" evidence="1">
    <location>
        <begin position="292"/>
        <end position="313"/>
    </location>
</feature>
<feature type="transmembrane region" description="Helical" evidence="1">
    <location>
        <begin position="333"/>
        <end position="355"/>
    </location>
</feature>
<feature type="transmembrane region" description="Helical" evidence="1">
    <location>
        <begin position="258"/>
        <end position="280"/>
    </location>
</feature>
<sequence>MTVYHDWGQHYLGWAYFQKEPWHLPIGAIENYNFPAGTNVGFTDSIPLLAIFFKTISFLLPETFQYFGIWFLSCHLLMGYFTFKVFNLYTKNYWLIVLAVLLISFNPVLMYRVMHPALCAQWLIMASIYYYLVKPLKENVQNINKKQLLILVLSALINPYLFLMIIGFSIILPFKNYYFDKLISLKQVFYYIFSGLFMVFVCWFLIGMVSFSTAKTMEVENSYGLYGFNLNSFYNSFGWSTFFPTIKIFSPSQYEGFSYLGLGFFIIIIIGVIYLLYSIINKSVQIKKQYKFIPFFLLLLVTIIFAITNKVTINDSLLFEYYLPEFIVKIGNIFRASGRFIWIFYYTLFSFFLIVFFKIKIHNRIKVFLLIVITLIQFYDIKLFLNKQIVSGNYEIKPLNEKKWTEISSNFDKIITYPLYNNSLGYNLDYQDWCFIALKNDLPITNGYVARESGDKNVIFQQKIKDKIKQGEINSNELYITTSQYLSDFNSLIYNQKVHVGFLNEFYYIYSRDNKNMLNHEFEEIELYKADSLFNKIKELSKIQTIIKPNIQEDIIQYNIENLSFSNNILSMQGWAFLKNNLAKNDNSVFISLTNNHKSYLFNTIKNERLDVATHFKNENIKNTGFKTVCYTDKLILGMYSVLIGIASDDNILFQSASQQIIEIKKEIQAIVLTSLPENSDNMKYNIEGVSMDQNMISINGWAFIVNKSSVDSNIKIILEGENINYSINVFNINRPDVTSHFNQNINFDNSGFKLVIKKKNLTKGIIKLGY</sequence>
<keyword evidence="1" id="KW-0812">Transmembrane</keyword>
<gene>
    <name evidence="4" type="ORF">BST83_14875</name>
</gene>
<evidence type="ECO:0008006" key="6">
    <source>
        <dbReference type="Google" id="ProtNLM"/>
    </source>
</evidence>
<evidence type="ECO:0000256" key="1">
    <source>
        <dbReference type="SAM" id="Phobius"/>
    </source>
</evidence>
<feature type="transmembrane region" description="Helical" evidence="1">
    <location>
        <begin position="63"/>
        <end position="81"/>
    </location>
</feature>
<feature type="transmembrane region" description="Helical" evidence="1">
    <location>
        <begin position="120"/>
        <end position="136"/>
    </location>
</feature>
<organism evidence="4 5">
    <name type="scientific">Polaribacter filamentus</name>
    <dbReference type="NCBI Taxonomy" id="53483"/>
    <lineage>
        <taxon>Bacteria</taxon>
        <taxon>Pseudomonadati</taxon>
        <taxon>Bacteroidota</taxon>
        <taxon>Flavobacteriia</taxon>
        <taxon>Flavobacteriales</taxon>
        <taxon>Flavobacteriaceae</taxon>
    </lineage>
</organism>
<name>A0A2S7L0J7_9FLAO</name>
<reference evidence="4 5" key="1">
    <citation type="submission" date="2016-11" db="EMBL/GenBank/DDBJ databases">
        <title>Trade-off between light-utilization and light-protection in marine flavobacteria.</title>
        <authorList>
            <person name="Kumagai Y."/>
        </authorList>
    </citation>
    <scope>NUCLEOTIDE SEQUENCE [LARGE SCALE GENOMIC DNA]</scope>
    <source>
        <strain evidence="4 5">ATCC 700397</strain>
    </source>
</reference>
<feature type="transmembrane region" description="Helical" evidence="1">
    <location>
        <begin position="188"/>
        <end position="211"/>
    </location>
</feature>
<proteinExistence type="predicted"/>
<dbReference type="InterPro" id="IPR058671">
    <property type="entry name" value="DUF6311_C"/>
</dbReference>